<sequence>MSESPRYFQYASTEHEHRYISRYGGYFNDDDDDDTCQMCEKNIPLYNCNKCGECICEDENCCMKFPHHFNTTYFVCMNCVNVISVKLILQIDLGKLELLKEKIRTGSTCNSVCSSRTTSRSSYSDNTNSISSLSEVSTPNSNRERHNSITSSSSGESMIVVKI</sequence>
<accession>A0A6C0J0K0</accession>
<dbReference type="SUPFAM" id="SSF57903">
    <property type="entry name" value="FYVE/PHD zinc finger"/>
    <property type="match status" value="1"/>
</dbReference>
<reference evidence="2" key="1">
    <citation type="journal article" date="2020" name="Nature">
        <title>Giant virus diversity and host interactions through global metagenomics.</title>
        <authorList>
            <person name="Schulz F."/>
            <person name="Roux S."/>
            <person name="Paez-Espino D."/>
            <person name="Jungbluth S."/>
            <person name="Walsh D.A."/>
            <person name="Denef V.J."/>
            <person name="McMahon K.D."/>
            <person name="Konstantinidis K.T."/>
            <person name="Eloe-Fadrosh E.A."/>
            <person name="Kyrpides N.C."/>
            <person name="Woyke T."/>
        </authorList>
    </citation>
    <scope>NUCLEOTIDE SEQUENCE</scope>
    <source>
        <strain evidence="2">GVMAG-M-3300025699-48</strain>
    </source>
</reference>
<feature type="region of interest" description="Disordered" evidence="1">
    <location>
        <begin position="110"/>
        <end position="163"/>
    </location>
</feature>
<dbReference type="AlphaFoldDB" id="A0A6C0J0K0"/>
<dbReference type="InterPro" id="IPR011011">
    <property type="entry name" value="Znf_FYVE_PHD"/>
</dbReference>
<evidence type="ECO:0000256" key="1">
    <source>
        <dbReference type="SAM" id="MobiDB-lite"/>
    </source>
</evidence>
<proteinExistence type="predicted"/>
<protein>
    <submittedName>
        <fullName evidence="2">Uncharacterized protein</fullName>
    </submittedName>
</protein>
<dbReference type="EMBL" id="MN740306">
    <property type="protein sequence ID" value="QHT99161.1"/>
    <property type="molecule type" value="Genomic_DNA"/>
</dbReference>
<name>A0A6C0J0K0_9ZZZZ</name>
<organism evidence="2">
    <name type="scientific">viral metagenome</name>
    <dbReference type="NCBI Taxonomy" id="1070528"/>
    <lineage>
        <taxon>unclassified sequences</taxon>
        <taxon>metagenomes</taxon>
        <taxon>organismal metagenomes</taxon>
    </lineage>
</organism>
<feature type="compositionally biased region" description="Low complexity" evidence="1">
    <location>
        <begin position="110"/>
        <end position="134"/>
    </location>
</feature>
<evidence type="ECO:0000313" key="2">
    <source>
        <dbReference type="EMBL" id="QHT99161.1"/>
    </source>
</evidence>
<feature type="compositionally biased region" description="Low complexity" evidence="1">
    <location>
        <begin position="148"/>
        <end position="157"/>
    </location>
</feature>